<evidence type="ECO:0000256" key="1">
    <source>
        <dbReference type="ARBA" id="ARBA00023002"/>
    </source>
</evidence>
<keyword evidence="1" id="KW-0560">Oxidoreductase</keyword>
<dbReference type="SUPFAM" id="SSF51905">
    <property type="entry name" value="FAD/NAD(P)-binding domain"/>
    <property type="match status" value="1"/>
</dbReference>
<dbReference type="OrthoDB" id="311718at2"/>
<gene>
    <name evidence="3" type="ORF">LT40_07125</name>
</gene>
<dbReference type="PANTHER" id="PTHR13847">
    <property type="entry name" value="SARCOSINE DEHYDROGENASE-RELATED"/>
    <property type="match status" value="1"/>
</dbReference>
<feature type="domain" description="FAD dependent oxidoreductase" evidence="2">
    <location>
        <begin position="37"/>
        <end position="395"/>
    </location>
</feature>
<dbReference type="Gene3D" id="3.30.9.10">
    <property type="entry name" value="D-Amino Acid Oxidase, subunit A, domain 2"/>
    <property type="match status" value="1"/>
</dbReference>
<protein>
    <submittedName>
        <fullName evidence="3">Oxidoreductase</fullName>
    </submittedName>
</protein>
<dbReference type="Gene3D" id="3.50.50.60">
    <property type="entry name" value="FAD/NAD(P)-binding domain"/>
    <property type="match status" value="1"/>
</dbReference>
<dbReference type="InterPro" id="IPR006076">
    <property type="entry name" value="FAD-dep_OxRdtase"/>
</dbReference>
<reference evidence="3 4" key="1">
    <citation type="journal article" date="2015" name="J. Biotechnol.">
        <title>Complete genome sequence of Pseudomonas rhizosphaerae IH5T (=DSM 16299T), a phosphate-solubilizing rhizobacterium for bacterial biofertilizer.</title>
        <authorList>
            <person name="Kwak Y."/>
            <person name="Jung B.K."/>
            <person name="Shin J.H."/>
        </authorList>
    </citation>
    <scope>NUCLEOTIDE SEQUENCE [LARGE SCALE GENOMIC DNA]</scope>
    <source>
        <strain evidence="3">DSM 16299</strain>
    </source>
</reference>
<dbReference type="GO" id="GO:0005737">
    <property type="term" value="C:cytoplasm"/>
    <property type="evidence" value="ECO:0007669"/>
    <property type="project" value="TreeGrafter"/>
</dbReference>
<dbReference type="KEGG" id="prh:LT40_07125"/>
<dbReference type="HOGENOM" id="CLU_007884_3_2_6"/>
<evidence type="ECO:0000313" key="3">
    <source>
        <dbReference type="EMBL" id="AIS17190.1"/>
    </source>
</evidence>
<proteinExistence type="predicted"/>
<dbReference type="Pfam" id="PF01266">
    <property type="entry name" value="DAO"/>
    <property type="match status" value="1"/>
</dbReference>
<dbReference type="AlphaFoldDB" id="A0A089YTZ2"/>
<sequence>MNNQAINLPNDDSDCGWYDILPKPTPSKVLKGEQRADYVVVGAGFAGLAAARRLAELKPEATIFLVDAQRVGYGASGRNSGFVIDLPHKMALEHPDPNFKQALLRLNRSAISKLEGLIKTHDIDCQWSHAGKYQGAVGERGVAYLENFVSLMRNLGEPFEMVERDRLQKVLGTSHYTQAVFTPGCYLMQPAALVRGLGDSLPSNVQLFENSPVTGLRKGSSGNWVIELAGASVQTKNLLLTTSIFTQEFGYLKNRLLPVMTFASWTRPLTQAEMDATGITEDWGLTPADHAGTTVRMTKDRRLIIRNSYQHVPKYGQSVNDDLRDKVRAKHRVSMLLRYPHLANVPFTHTWGGSYAISRNFTNFFGKLDEGVYASACDNGVGAAWGTIGGTLLADSVVGSDSSLLNDIRHVSGMPSLNPPEPFLGMGVRTRIRWAAWNSRSEL</sequence>
<dbReference type="InterPro" id="IPR036188">
    <property type="entry name" value="FAD/NAD-bd_sf"/>
</dbReference>
<dbReference type="GO" id="GO:0016491">
    <property type="term" value="F:oxidoreductase activity"/>
    <property type="evidence" value="ECO:0007669"/>
    <property type="project" value="UniProtKB-KW"/>
</dbReference>
<evidence type="ECO:0000259" key="2">
    <source>
        <dbReference type="Pfam" id="PF01266"/>
    </source>
</evidence>
<organism evidence="3 4">
    <name type="scientific">Pseudomonas rhizosphaerae</name>
    <dbReference type="NCBI Taxonomy" id="216142"/>
    <lineage>
        <taxon>Bacteria</taxon>
        <taxon>Pseudomonadati</taxon>
        <taxon>Pseudomonadota</taxon>
        <taxon>Gammaproteobacteria</taxon>
        <taxon>Pseudomonadales</taxon>
        <taxon>Pseudomonadaceae</taxon>
        <taxon>Pseudomonas</taxon>
    </lineage>
</organism>
<keyword evidence="4" id="KW-1185">Reference proteome</keyword>
<dbReference type="PANTHER" id="PTHR13847:SF281">
    <property type="entry name" value="FAD DEPENDENT OXIDOREDUCTASE DOMAIN-CONTAINING PROTEIN"/>
    <property type="match status" value="1"/>
</dbReference>
<dbReference type="STRING" id="216142.LT40_07125"/>
<dbReference type="RefSeq" id="WP_043188150.1">
    <property type="nucleotide sequence ID" value="NZ_CP009533.1"/>
</dbReference>
<accession>A0A089YTZ2</accession>
<name>A0A089YTZ2_9PSED</name>
<dbReference type="eggNOG" id="COG0665">
    <property type="taxonomic scope" value="Bacteria"/>
</dbReference>
<evidence type="ECO:0000313" key="4">
    <source>
        <dbReference type="Proteomes" id="UP000029499"/>
    </source>
</evidence>
<dbReference type="Proteomes" id="UP000029499">
    <property type="component" value="Chromosome"/>
</dbReference>
<dbReference type="EMBL" id="CP009533">
    <property type="protein sequence ID" value="AIS17190.1"/>
    <property type="molecule type" value="Genomic_DNA"/>
</dbReference>